<dbReference type="InterPro" id="IPR020449">
    <property type="entry name" value="Tscrpt_reg_AraC-type_HTH"/>
</dbReference>
<dbReference type="RefSeq" id="WP_077753134.1">
    <property type="nucleotide sequence ID" value="NZ_CP014782.1"/>
</dbReference>
<evidence type="ECO:0000256" key="1">
    <source>
        <dbReference type="ARBA" id="ARBA00023015"/>
    </source>
</evidence>
<dbReference type="SMART" id="SM00342">
    <property type="entry name" value="HTH_ARAC"/>
    <property type="match status" value="1"/>
</dbReference>
<dbReference type="Gene3D" id="1.10.10.60">
    <property type="entry name" value="Homeodomain-like"/>
    <property type="match status" value="1"/>
</dbReference>
<name>A0A1S6HR83_9GAMM</name>
<dbReference type="PRINTS" id="PR00032">
    <property type="entry name" value="HTHARAC"/>
</dbReference>
<gene>
    <name evidence="5" type="ORF">Sps_02887</name>
</gene>
<dbReference type="PANTHER" id="PTHR47894:SF1">
    <property type="entry name" value="HTH-TYPE TRANSCRIPTIONAL REGULATOR VQSM"/>
    <property type="match status" value="1"/>
</dbReference>
<evidence type="ECO:0000259" key="4">
    <source>
        <dbReference type="PROSITE" id="PS01124"/>
    </source>
</evidence>
<keyword evidence="6" id="KW-1185">Reference proteome</keyword>
<dbReference type="Pfam" id="PF12833">
    <property type="entry name" value="HTH_18"/>
    <property type="match status" value="1"/>
</dbReference>
<protein>
    <submittedName>
        <fullName evidence="5">Transcriptional regulator, AraC family</fullName>
    </submittedName>
</protein>
<evidence type="ECO:0000256" key="2">
    <source>
        <dbReference type="ARBA" id="ARBA00023125"/>
    </source>
</evidence>
<feature type="domain" description="HTH araC/xylS-type" evidence="4">
    <location>
        <begin position="242"/>
        <end position="340"/>
    </location>
</feature>
<reference evidence="5 6" key="1">
    <citation type="submission" date="2016-03" db="EMBL/GenBank/DDBJ databases">
        <title>Complete genome sequence of Shewanella psychrophila WP2, a deep sea bacterium isolated from west Pacific sediment.</title>
        <authorList>
            <person name="Xu G."/>
            <person name="Jian H."/>
        </authorList>
    </citation>
    <scope>NUCLEOTIDE SEQUENCE [LARGE SCALE GENOMIC DNA]</scope>
    <source>
        <strain evidence="5 6">WP2</strain>
    </source>
</reference>
<proteinExistence type="predicted"/>
<keyword evidence="1" id="KW-0805">Transcription regulation</keyword>
<dbReference type="GO" id="GO:0003700">
    <property type="term" value="F:DNA-binding transcription factor activity"/>
    <property type="evidence" value="ECO:0007669"/>
    <property type="project" value="InterPro"/>
</dbReference>
<dbReference type="EMBL" id="CP014782">
    <property type="protein sequence ID" value="AQS38035.1"/>
    <property type="molecule type" value="Genomic_DNA"/>
</dbReference>
<dbReference type="InterPro" id="IPR032687">
    <property type="entry name" value="AraC-type_N"/>
</dbReference>
<dbReference type="PANTHER" id="PTHR47894">
    <property type="entry name" value="HTH-TYPE TRANSCRIPTIONAL REGULATOR GADX"/>
    <property type="match status" value="1"/>
</dbReference>
<dbReference type="Pfam" id="PF12625">
    <property type="entry name" value="Arabinose_bd"/>
    <property type="match status" value="1"/>
</dbReference>
<dbReference type="SUPFAM" id="SSF46689">
    <property type="entry name" value="Homeodomain-like"/>
    <property type="match status" value="1"/>
</dbReference>
<keyword evidence="2" id="KW-0238">DNA-binding</keyword>
<evidence type="ECO:0000256" key="3">
    <source>
        <dbReference type="ARBA" id="ARBA00023163"/>
    </source>
</evidence>
<organism evidence="5 6">
    <name type="scientific">Shewanella psychrophila</name>
    <dbReference type="NCBI Taxonomy" id="225848"/>
    <lineage>
        <taxon>Bacteria</taxon>
        <taxon>Pseudomonadati</taxon>
        <taxon>Pseudomonadota</taxon>
        <taxon>Gammaproteobacteria</taxon>
        <taxon>Alteromonadales</taxon>
        <taxon>Shewanellaceae</taxon>
        <taxon>Shewanella</taxon>
    </lineage>
</organism>
<accession>A0A1S6HR83</accession>
<dbReference type="KEGG" id="spsw:Sps_02887"/>
<dbReference type="InterPro" id="IPR018060">
    <property type="entry name" value="HTH_AraC"/>
</dbReference>
<dbReference type="Proteomes" id="UP000189545">
    <property type="component" value="Chromosome"/>
</dbReference>
<dbReference type="STRING" id="225848.Sps_02887"/>
<keyword evidence="3" id="KW-0804">Transcription</keyword>
<dbReference type="AlphaFoldDB" id="A0A1S6HR83"/>
<dbReference type="InterPro" id="IPR009057">
    <property type="entry name" value="Homeodomain-like_sf"/>
</dbReference>
<sequence>MTFQDNLKLTTEPTTLSSWALAICRAIDSYGINSQKLLQEIGINTDLLQDPNGRIPTSQITQLWALAVEASGDESLGLKVANFVQPTSFNALSFSLLVSESLADAWIRIKRYYEIISNVLEMEIVEGELESALCFNRLPGKDYAPEAIDAFMATSYLMPLQVSHGLVRPIRLELERSPPSDTTPFQSLFSCPINFNSSGNRIYFSSEALNTPFPSANRELAIRNDDAIEEYLSRLSSQSFSSKVAKEIVISMSLGNPDREAIAKVFHMSSRNLQRKLKLENTTFSEQLDLIRKRLALTYILDSDLAIIEISFRLGFKDPSNFTRAFKRWYKQSPLQYRKQG</sequence>
<evidence type="ECO:0000313" key="5">
    <source>
        <dbReference type="EMBL" id="AQS38035.1"/>
    </source>
</evidence>
<dbReference type="PROSITE" id="PS01124">
    <property type="entry name" value="HTH_ARAC_FAMILY_2"/>
    <property type="match status" value="1"/>
</dbReference>
<dbReference type="OrthoDB" id="5582699at2"/>
<dbReference type="GO" id="GO:0005829">
    <property type="term" value="C:cytosol"/>
    <property type="evidence" value="ECO:0007669"/>
    <property type="project" value="TreeGrafter"/>
</dbReference>
<dbReference type="GO" id="GO:0000976">
    <property type="term" value="F:transcription cis-regulatory region binding"/>
    <property type="evidence" value="ECO:0007669"/>
    <property type="project" value="TreeGrafter"/>
</dbReference>
<evidence type="ECO:0000313" key="6">
    <source>
        <dbReference type="Proteomes" id="UP000189545"/>
    </source>
</evidence>